<dbReference type="InterPro" id="IPR012349">
    <property type="entry name" value="Split_barrel_FMN-bd"/>
</dbReference>
<dbReference type="Gene3D" id="2.30.110.10">
    <property type="entry name" value="Electron Transport, Fmn-binding Protein, Chain A"/>
    <property type="match status" value="1"/>
</dbReference>
<organism evidence="2 3">
    <name type="scientific">Schinkia azotoformans MEV2011</name>
    <dbReference type="NCBI Taxonomy" id="1348973"/>
    <lineage>
        <taxon>Bacteria</taxon>
        <taxon>Bacillati</taxon>
        <taxon>Bacillota</taxon>
        <taxon>Bacilli</taxon>
        <taxon>Bacillales</taxon>
        <taxon>Bacillaceae</taxon>
        <taxon>Calidifontibacillus/Schinkia group</taxon>
        <taxon>Schinkia</taxon>
    </lineage>
</organism>
<proteinExistence type="predicted"/>
<gene>
    <name evidence="2" type="ORF">M670_02958</name>
</gene>
<dbReference type="Pfam" id="PF01243">
    <property type="entry name" value="PNPOx_N"/>
    <property type="match status" value="1"/>
</dbReference>
<dbReference type="InterPro" id="IPR011576">
    <property type="entry name" value="Pyridox_Oxase_N"/>
</dbReference>
<dbReference type="InterPro" id="IPR052917">
    <property type="entry name" value="Stress-Dev_Protein"/>
</dbReference>
<dbReference type="PANTHER" id="PTHR34818:SF1">
    <property type="entry name" value="PROTEIN BLI-3"/>
    <property type="match status" value="1"/>
</dbReference>
<dbReference type="PANTHER" id="PTHR34818">
    <property type="entry name" value="PROTEIN BLI-3"/>
    <property type="match status" value="1"/>
</dbReference>
<dbReference type="Proteomes" id="UP000027936">
    <property type="component" value="Unassembled WGS sequence"/>
</dbReference>
<protein>
    <submittedName>
        <fullName evidence="2">Putative stress protein (General stress protein 26)</fullName>
    </submittedName>
</protein>
<evidence type="ECO:0000313" key="3">
    <source>
        <dbReference type="Proteomes" id="UP000027936"/>
    </source>
</evidence>
<name>A0A072NJM7_SCHAZ</name>
<dbReference type="EMBL" id="JJRY01000012">
    <property type="protein sequence ID" value="KEF37656.1"/>
    <property type="molecule type" value="Genomic_DNA"/>
</dbReference>
<dbReference type="SUPFAM" id="SSF50475">
    <property type="entry name" value="FMN-binding split barrel"/>
    <property type="match status" value="1"/>
</dbReference>
<comment type="caution">
    <text evidence="2">The sequence shown here is derived from an EMBL/GenBank/DDBJ whole genome shotgun (WGS) entry which is preliminary data.</text>
</comment>
<feature type="domain" description="Pyridoxamine 5'-phosphate oxidase N-terminal" evidence="1">
    <location>
        <begin position="7"/>
        <end position="126"/>
    </location>
</feature>
<reference evidence="2 3" key="1">
    <citation type="submission" date="2014-04" db="EMBL/GenBank/DDBJ databases">
        <title>Draft genome sequence of Bacillus azotoformans MEV2011, a (co-) denitrifying strain unable to grow in the presence of oxygen.</title>
        <authorList>
            <person name="Nielsen M."/>
            <person name="Schreiber L."/>
            <person name="Finster K."/>
            <person name="Schramm A."/>
        </authorList>
    </citation>
    <scope>NUCLEOTIDE SEQUENCE [LARGE SCALE GENOMIC DNA]</scope>
    <source>
        <strain evidence="2 3">MEV2011</strain>
    </source>
</reference>
<dbReference type="RefSeq" id="WP_035196422.1">
    <property type="nucleotide sequence ID" value="NZ_JJRY01000012.1"/>
</dbReference>
<evidence type="ECO:0000313" key="2">
    <source>
        <dbReference type="EMBL" id="KEF37656.1"/>
    </source>
</evidence>
<dbReference type="PATRIC" id="fig|1348973.3.peg.2861"/>
<dbReference type="OrthoDB" id="5431160at2"/>
<accession>A0A072NJM7</accession>
<dbReference type="AlphaFoldDB" id="A0A072NJM7"/>
<evidence type="ECO:0000259" key="1">
    <source>
        <dbReference type="Pfam" id="PF01243"/>
    </source>
</evidence>
<sequence>MDELQIKTEIKRIMSEHRLGTLSTMKGDQPFARYMIFRNDEEDFMLYTISSKLTEKVQDIEKNNKVHILLGGGFGKPFIDIVAVATIHDEKELKDRLWHENFLKYLTGPEDPNYIIIRCEPKYIRLISHPDLDGPYTISFT</sequence>